<accession>A0A9X9LFU1</accession>
<dbReference type="Proteomes" id="UP000269945">
    <property type="component" value="Unassembled WGS sequence"/>
</dbReference>
<comment type="caution">
    <text evidence="1">The sequence shown here is derived from an EMBL/GenBank/DDBJ whole genome shotgun (WGS) entry which is preliminary data.</text>
</comment>
<evidence type="ECO:0000313" key="2">
    <source>
        <dbReference type="Proteomes" id="UP000269945"/>
    </source>
</evidence>
<reference evidence="1 2" key="1">
    <citation type="submission" date="2018-10" db="EMBL/GenBank/DDBJ databases">
        <authorList>
            <person name="Ekblom R."/>
            <person name="Jareborg N."/>
        </authorList>
    </citation>
    <scope>NUCLEOTIDE SEQUENCE [LARGE SCALE GENOMIC DNA]</scope>
    <source>
        <tissue evidence="1">Muscle</tissue>
    </source>
</reference>
<dbReference type="EMBL" id="CYRY02002447">
    <property type="protein sequence ID" value="VCW67136.1"/>
    <property type="molecule type" value="Genomic_DNA"/>
</dbReference>
<name>A0A9X9LFU1_GULGU</name>
<protein>
    <submittedName>
        <fullName evidence="1">Uncharacterized protein</fullName>
    </submittedName>
</protein>
<gene>
    <name evidence="1" type="ORF">BN2614_LOCUS8</name>
</gene>
<evidence type="ECO:0000313" key="1">
    <source>
        <dbReference type="EMBL" id="VCW67136.1"/>
    </source>
</evidence>
<organism evidence="1 2">
    <name type="scientific">Gulo gulo</name>
    <name type="common">Wolverine</name>
    <name type="synonym">Gluton</name>
    <dbReference type="NCBI Taxonomy" id="48420"/>
    <lineage>
        <taxon>Eukaryota</taxon>
        <taxon>Metazoa</taxon>
        <taxon>Chordata</taxon>
        <taxon>Craniata</taxon>
        <taxon>Vertebrata</taxon>
        <taxon>Euteleostomi</taxon>
        <taxon>Mammalia</taxon>
        <taxon>Eutheria</taxon>
        <taxon>Laurasiatheria</taxon>
        <taxon>Carnivora</taxon>
        <taxon>Caniformia</taxon>
        <taxon>Musteloidea</taxon>
        <taxon>Mustelidae</taxon>
        <taxon>Guloninae</taxon>
        <taxon>Gulo</taxon>
    </lineage>
</organism>
<keyword evidence="2" id="KW-1185">Reference proteome</keyword>
<sequence length="61" mass="6225">MGTLAALGCLSLESPGLGGGQGSASKVYIHGETSSSCPGNQVPCKKFETTSLATVHFVKRK</sequence>
<proteinExistence type="predicted"/>
<dbReference type="AlphaFoldDB" id="A0A9X9LFU1"/>